<name>A0AAE3VB97_9FIRM</name>
<sequence>MKNIVRFIPVADIDSCLDRETRRLRHELRDAKDMNLLLGFIIIVMAIGFCLLA</sequence>
<keyword evidence="1" id="KW-0472">Membrane</keyword>
<reference evidence="2" key="1">
    <citation type="submission" date="2023-07" db="EMBL/GenBank/DDBJ databases">
        <title>Genomic Encyclopedia of Type Strains, Phase IV (KMG-IV): sequencing the most valuable type-strain genomes for metagenomic binning, comparative biology and taxonomic classification.</title>
        <authorList>
            <person name="Goeker M."/>
        </authorList>
    </citation>
    <scope>NUCLEOTIDE SEQUENCE</scope>
    <source>
        <strain evidence="2">DSM 19659</strain>
    </source>
</reference>
<comment type="caution">
    <text evidence="2">The sequence shown here is derived from an EMBL/GenBank/DDBJ whole genome shotgun (WGS) entry which is preliminary data.</text>
</comment>
<dbReference type="RefSeq" id="WP_307255165.1">
    <property type="nucleotide sequence ID" value="NZ_JAUSTO010000013.1"/>
</dbReference>
<dbReference type="Proteomes" id="UP001241537">
    <property type="component" value="Unassembled WGS sequence"/>
</dbReference>
<dbReference type="EMBL" id="JAUSTO010000013">
    <property type="protein sequence ID" value="MDQ0153151.1"/>
    <property type="molecule type" value="Genomic_DNA"/>
</dbReference>
<evidence type="ECO:0000313" key="3">
    <source>
        <dbReference type="Proteomes" id="UP001241537"/>
    </source>
</evidence>
<evidence type="ECO:0000313" key="2">
    <source>
        <dbReference type="EMBL" id="MDQ0153151.1"/>
    </source>
</evidence>
<organism evidence="2 3">
    <name type="scientific">Moryella indoligenes</name>
    <dbReference type="NCBI Taxonomy" id="371674"/>
    <lineage>
        <taxon>Bacteria</taxon>
        <taxon>Bacillati</taxon>
        <taxon>Bacillota</taxon>
        <taxon>Clostridia</taxon>
        <taxon>Lachnospirales</taxon>
        <taxon>Lachnospiraceae</taxon>
        <taxon>Moryella</taxon>
    </lineage>
</organism>
<keyword evidence="1" id="KW-0812">Transmembrane</keyword>
<keyword evidence="3" id="KW-1185">Reference proteome</keyword>
<protein>
    <submittedName>
        <fullName evidence="2">Uncharacterized protein</fullName>
    </submittedName>
</protein>
<evidence type="ECO:0000256" key="1">
    <source>
        <dbReference type="SAM" id="Phobius"/>
    </source>
</evidence>
<accession>A0AAE3VB97</accession>
<proteinExistence type="predicted"/>
<keyword evidence="1" id="KW-1133">Transmembrane helix</keyword>
<feature type="transmembrane region" description="Helical" evidence="1">
    <location>
        <begin position="34"/>
        <end position="52"/>
    </location>
</feature>
<gene>
    <name evidence="2" type="ORF">J2S20_001860</name>
</gene>
<dbReference type="AlphaFoldDB" id="A0AAE3VB97"/>